<name>A0A4C1WRF3_EUMVA</name>
<comment type="caution">
    <text evidence="1">The sequence shown here is derived from an EMBL/GenBank/DDBJ whole genome shotgun (WGS) entry which is preliminary data.</text>
</comment>
<evidence type="ECO:0000313" key="2">
    <source>
        <dbReference type="Proteomes" id="UP000299102"/>
    </source>
</evidence>
<dbReference type="AlphaFoldDB" id="A0A4C1WRF3"/>
<evidence type="ECO:0000313" key="1">
    <source>
        <dbReference type="EMBL" id="GBP53543.1"/>
    </source>
</evidence>
<dbReference type="Proteomes" id="UP000299102">
    <property type="component" value="Unassembled WGS sequence"/>
</dbReference>
<sequence>MRLGFLIGDCPPPITLLGDDYDNTMGVLTIHIRTVVKSSSRTVSAKSDGSELLRDVSELIRAKNAALRRTRKCPARVEEAVRHRVFLPPKDDLDSITHDKVSKHIKDLKIRRAPGRDTISSKALK</sequence>
<gene>
    <name evidence="1" type="ORF">EVAR_41950_1</name>
</gene>
<dbReference type="OrthoDB" id="7487383at2759"/>
<reference evidence="1 2" key="1">
    <citation type="journal article" date="2019" name="Commun. Biol.">
        <title>The bagworm genome reveals a unique fibroin gene that provides high tensile strength.</title>
        <authorList>
            <person name="Kono N."/>
            <person name="Nakamura H."/>
            <person name="Ohtoshi R."/>
            <person name="Tomita M."/>
            <person name="Numata K."/>
            <person name="Arakawa K."/>
        </authorList>
    </citation>
    <scope>NUCLEOTIDE SEQUENCE [LARGE SCALE GENOMIC DNA]</scope>
</reference>
<accession>A0A4C1WRF3</accession>
<protein>
    <submittedName>
        <fullName evidence="1">Uncharacterized protein</fullName>
    </submittedName>
</protein>
<organism evidence="1 2">
    <name type="scientific">Eumeta variegata</name>
    <name type="common">Bagworm moth</name>
    <name type="synonym">Eumeta japonica</name>
    <dbReference type="NCBI Taxonomy" id="151549"/>
    <lineage>
        <taxon>Eukaryota</taxon>
        <taxon>Metazoa</taxon>
        <taxon>Ecdysozoa</taxon>
        <taxon>Arthropoda</taxon>
        <taxon>Hexapoda</taxon>
        <taxon>Insecta</taxon>
        <taxon>Pterygota</taxon>
        <taxon>Neoptera</taxon>
        <taxon>Endopterygota</taxon>
        <taxon>Lepidoptera</taxon>
        <taxon>Glossata</taxon>
        <taxon>Ditrysia</taxon>
        <taxon>Tineoidea</taxon>
        <taxon>Psychidae</taxon>
        <taxon>Oiketicinae</taxon>
        <taxon>Eumeta</taxon>
    </lineage>
</organism>
<keyword evidence="2" id="KW-1185">Reference proteome</keyword>
<proteinExistence type="predicted"/>
<dbReference type="EMBL" id="BGZK01000628">
    <property type="protein sequence ID" value="GBP53543.1"/>
    <property type="molecule type" value="Genomic_DNA"/>
</dbReference>